<evidence type="ECO:0000256" key="1">
    <source>
        <dbReference type="SAM" id="SignalP"/>
    </source>
</evidence>
<dbReference type="GeneTree" id="ENSGT01060000253677"/>
<dbReference type="EMBL" id="EAAA01002268">
    <property type="status" value="NOT_ANNOTATED_CDS"/>
    <property type="molecule type" value="Genomic_DNA"/>
</dbReference>
<feature type="chain" id="PRO_5003578284" evidence="1">
    <location>
        <begin position="26"/>
        <end position="240"/>
    </location>
</feature>
<evidence type="ECO:0000313" key="3">
    <source>
        <dbReference type="Proteomes" id="UP000008144"/>
    </source>
</evidence>
<dbReference type="Ensembl" id="ENSCINT00000033911.1">
    <property type="protein sequence ID" value="ENSCINP00000035348.1"/>
    <property type="gene ID" value="ENSCING00000019529.1"/>
</dbReference>
<feature type="signal peptide" evidence="1">
    <location>
        <begin position="1"/>
        <end position="25"/>
    </location>
</feature>
<dbReference type="OMA" id="ICQSSHI"/>
<protein>
    <submittedName>
        <fullName evidence="2">Uncharacterized protein</fullName>
    </submittedName>
</protein>
<reference evidence="3" key="1">
    <citation type="journal article" date="2002" name="Science">
        <title>The draft genome of Ciona intestinalis: insights into chordate and vertebrate origins.</title>
        <authorList>
            <person name="Dehal P."/>
            <person name="Satou Y."/>
            <person name="Campbell R.K."/>
            <person name="Chapman J."/>
            <person name="Degnan B."/>
            <person name="De Tomaso A."/>
            <person name="Davidson B."/>
            <person name="Di Gregorio A."/>
            <person name="Gelpke M."/>
            <person name="Goodstein D.M."/>
            <person name="Harafuji N."/>
            <person name="Hastings K.E."/>
            <person name="Ho I."/>
            <person name="Hotta K."/>
            <person name="Huang W."/>
            <person name="Kawashima T."/>
            <person name="Lemaire P."/>
            <person name="Martinez D."/>
            <person name="Meinertzhagen I.A."/>
            <person name="Necula S."/>
            <person name="Nonaka M."/>
            <person name="Putnam N."/>
            <person name="Rash S."/>
            <person name="Saiga H."/>
            <person name="Satake M."/>
            <person name="Terry A."/>
            <person name="Yamada L."/>
            <person name="Wang H.G."/>
            <person name="Awazu S."/>
            <person name="Azumi K."/>
            <person name="Boore J."/>
            <person name="Branno M."/>
            <person name="Chin-Bow S."/>
            <person name="DeSantis R."/>
            <person name="Doyle S."/>
            <person name="Francino P."/>
            <person name="Keys D.N."/>
            <person name="Haga S."/>
            <person name="Hayashi H."/>
            <person name="Hino K."/>
            <person name="Imai K.S."/>
            <person name="Inaba K."/>
            <person name="Kano S."/>
            <person name="Kobayashi K."/>
            <person name="Kobayashi M."/>
            <person name="Lee B.I."/>
            <person name="Makabe K.W."/>
            <person name="Manohar C."/>
            <person name="Matassi G."/>
            <person name="Medina M."/>
            <person name="Mochizuki Y."/>
            <person name="Mount S."/>
            <person name="Morishita T."/>
            <person name="Miura S."/>
            <person name="Nakayama A."/>
            <person name="Nishizaka S."/>
            <person name="Nomoto H."/>
            <person name="Ohta F."/>
            <person name="Oishi K."/>
            <person name="Rigoutsos I."/>
            <person name="Sano M."/>
            <person name="Sasaki A."/>
            <person name="Sasakura Y."/>
            <person name="Shoguchi E."/>
            <person name="Shin-i T."/>
            <person name="Spagnuolo A."/>
            <person name="Stainier D."/>
            <person name="Suzuki M.M."/>
            <person name="Tassy O."/>
            <person name="Takatori N."/>
            <person name="Tokuoka M."/>
            <person name="Yagi K."/>
            <person name="Yoshizaki F."/>
            <person name="Wada S."/>
            <person name="Zhang C."/>
            <person name="Hyatt P.D."/>
            <person name="Larimer F."/>
            <person name="Detter C."/>
            <person name="Doggett N."/>
            <person name="Glavina T."/>
            <person name="Hawkins T."/>
            <person name="Richardson P."/>
            <person name="Lucas S."/>
            <person name="Kohara Y."/>
            <person name="Levine M."/>
            <person name="Satoh N."/>
            <person name="Rokhsar D.S."/>
        </authorList>
    </citation>
    <scope>NUCLEOTIDE SEQUENCE [LARGE SCALE GENOMIC DNA]</scope>
</reference>
<sequence>MSMLLETNMARLIILLLLCSRICQSSHIEGGSVSWKVTQDNEDGTYKVQTVIRSHSRRSGNTCRSLLDFKCVVRNGGCYNAEDLRSPFNTCPNTITNDGKISDTSQSVVYTNEHKNEYITRMQESCCWKNALYDNIIDYKMSYHMDLSLRSDTGLPNSAPALIYQPFANVRIGCPEAIKIHTLDQDVGDIVTCRFGNAEIENGDIERYPYFSINEEECELVYNGGGSTGDIAVSIIAEDR</sequence>
<dbReference type="InParanoid" id="H2Y0B4"/>
<reference evidence="2" key="3">
    <citation type="submission" date="2025-08" db="UniProtKB">
        <authorList>
            <consortium name="Ensembl"/>
        </authorList>
    </citation>
    <scope>IDENTIFICATION</scope>
</reference>
<keyword evidence="3" id="KW-1185">Reference proteome</keyword>
<reference evidence="2" key="2">
    <citation type="journal article" date="2008" name="Genome Biol.">
        <title>Improved genome assembly and evidence-based global gene model set for the chordate Ciona intestinalis: new insight into intron and operon populations.</title>
        <authorList>
            <person name="Satou Y."/>
            <person name="Mineta K."/>
            <person name="Ogasawara M."/>
            <person name="Sasakura Y."/>
            <person name="Shoguchi E."/>
            <person name="Ueno K."/>
            <person name="Yamada L."/>
            <person name="Matsumoto J."/>
            <person name="Wasserscheid J."/>
            <person name="Dewar K."/>
            <person name="Wiley G.B."/>
            <person name="Macmil S.L."/>
            <person name="Roe B.A."/>
            <person name="Zeller R.W."/>
            <person name="Hastings K.E."/>
            <person name="Lemaire P."/>
            <person name="Lindquist E."/>
            <person name="Endo T."/>
            <person name="Hotta K."/>
            <person name="Inaba K."/>
        </authorList>
    </citation>
    <scope>NUCLEOTIDE SEQUENCE [LARGE SCALE GENOMIC DNA]</scope>
    <source>
        <strain evidence="2">wild type</strain>
    </source>
</reference>
<name>H2Y0B4_CIOIN</name>
<dbReference type="HOGENOM" id="CLU_1158626_0_0_1"/>
<dbReference type="AlphaFoldDB" id="H2Y0B4"/>
<reference evidence="2" key="4">
    <citation type="submission" date="2025-09" db="UniProtKB">
        <authorList>
            <consortium name="Ensembl"/>
        </authorList>
    </citation>
    <scope>IDENTIFICATION</scope>
</reference>
<accession>H2Y0B4</accession>
<dbReference type="Proteomes" id="UP000008144">
    <property type="component" value="Chromosome 6"/>
</dbReference>
<evidence type="ECO:0000313" key="2">
    <source>
        <dbReference type="Ensembl" id="ENSCINP00000035348.1"/>
    </source>
</evidence>
<keyword evidence="1" id="KW-0732">Signal</keyword>
<organism evidence="2 3">
    <name type="scientific">Ciona intestinalis</name>
    <name type="common">Transparent sea squirt</name>
    <name type="synonym">Ascidia intestinalis</name>
    <dbReference type="NCBI Taxonomy" id="7719"/>
    <lineage>
        <taxon>Eukaryota</taxon>
        <taxon>Metazoa</taxon>
        <taxon>Chordata</taxon>
        <taxon>Tunicata</taxon>
        <taxon>Ascidiacea</taxon>
        <taxon>Phlebobranchia</taxon>
        <taxon>Cionidae</taxon>
        <taxon>Ciona</taxon>
    </lineage>
</organism>
<proteinExistence type="predicted"/>
<dbReference type="STRING" id="7719.ENSCINP00000035348"/>